<feature type="transmembrane region" description="Helical" evidence="7">
    <location>
        <begin position="78"/>
        <end position="106"/>
    </location>
</feature>
<dbReference type="GO" id="GO:0016020">
    <property type="term" value="C:membrane"/>
    <property type="evidence" value="ECO:0007669"/>
    <property type="project" value="UniProtKB-SubCell"/>
</dbReference>
<evidence type="ECO:0000256" key="3">
    <source>
        <dbReference type="ARBA" id="ARBA00022692"/>
    </source>
</evidence>
<dbReference type="InterPro" id="IPR004841">
    <property type="entry name" value="AA-permease/SLC12A_dom"/>
</dbReference>
<evidence type="ECO:0000256" key="7">
    <source>
        <dbReference type="SAM" id="Phobius"/>
    </source>
</evidence>
<dbReference type="EMBL" id="VIFY01000015">
    <property type="protein sequence ID" value="TQB75809.1"/>
    <property type="molecule type" value="Genomic_DNA"/>
</dbReference>
<feature type="domain" description="Amino acid permease/ SLC12A" evidence="8">
    <location>
        <begin position="49"/>
        <end position="520"/>
    </location>
</feature>
<dbReference type="InterPro" id="IPR050524">
    <property type="entry name" value="APC_YAT"/>
</dbReference>
<keyword evidence="4 7" id="KW-1133">Transmembrane helix</keyword>
<feature type="transmembrane region" description="Helical" evidence="7">
    <location>
        <begin position="50"/>
        <end position="71"/>
    </location>
</feature>
<dbReference type="FunFam" id="1.20.1740.10:FF:000001">
    <property type="entry name" value="Amino acid permease"/>
    <property type="match status" value="1"/>
</dbReference>
<organism evidence="9 10">
    <name type="scientific">Monascus purpureus</name>
    <name type="common">Red mold</name>
    <name type="synonym">Monascus anka</name>
    <dbReference type="NCBI Taxonomy" id="5098"/>
    <lineage>
        <taxon>Eukaryota</taxon>
        <taxon>Fungi</taxon>
        <taxon>Dikarya</taxon>
        <taxon>Ascomycota</taxon>
        <taxon>Pezizomycotina</taxon>
        <taxon>Eurotiomycetes</taxon>
        <taxon>Eurotiomycetidae</taxon>
        <taxon>Eurotiales</taxon>
        <taxon>Aspergillaceae</taxon>
        <taxon>Monascus</taxon>
    </lineage>
</organism>
<keyword evidence="5 7" id="KW-0472">Membrane</keyword>
<protein>
    <recommendedName>
        <fullName evidence="8">Amino acid permease/ SLC12A domain-containing protein</fullName>
    </recommendedName>
</protein>
<dbReference type="Gene3D" id="1.20.1740.10">
    <property type="entry name" value="Amino acid/polyamine transporter I"/>
    <property type="match status" value="1"/>
</dbReference>
<keyword evidence="3 7" id="KW-0812">Transmembrane</keyword>
<evidence type="ECO:0000256" key="2">
    <source>
        <dbReference type="ARBA" id="ARBA00022448"/>
    </source>
</evidence>
<dbReference type="PANTHER" id="PTHR43341:SF45">
    <property type="entry name" value="AMINO ACID TRANSPORTER (EUROFUNG)"/>
    <property type="match status" value="1"/>
</dbReference>
<name>A0A507R3L7_MONPU</name>
<feature type="transmembrane region" description="Helical" evidence="7">
    <location>
        <begin position="191"/>
        <end position="211"/>
    </location>
</feature>
<dbReference type="AlphaFoldDB" id="A0A507R3L7"/>
<dbReference type="Pfam" id="PF00324">
    <property type="entry name" value="AA_permease"/>
    <property type="match status" value="1"/>
</dbReference>
<feature type="transmembrane region" description="Helical" evidence="7">
    <location>
        <begin position="414"/>
        <end position="438"/>
    </location>
</feature>
<evidence type="ECO:0000313" key="10">
    <source>
        <dbReference type="Proteomes" id="UP000319663"/>
    </source>
</evidence>
<feature type="transmembrane region" description="Helical" evidence="7">
    <location>
        <begin position="161"/>
        <end position="179"/>
    </location>
</feature>
<sequence>MSQRPNPGQDVQLSNVSSSGDDNTATSSNHVFAQDGLHADSHWVFTPRHVTMNTIGGAVGTGLMIGTGYALSKAGPAALVISHTAVGFIVFMVLCALGEMAVWLPVPDTFTGHASRFCHPALGFTLGWIYLFKHLVATPNQLTAGALVMSYWLSSDRVSPAVWITVFLVIIVFANWFAVRFLGEFEFWLSSFKIAVIAGLMVLSLVLALGGGPDRDRKGFRYWKQPGSFAIAGDGSNGHVKRLSAVWKTLPSTTFAYIGTELIGMRVSQSENPPKFIRHAVRITSYRILVFHILSAILLGMIVPYNCERLAFASHASESAPASAFVAAIEIAGIAVLPDLLNACILVFVLAAANSSLFMAVRTIYGLSRENQAPALFSRTDRRGIPIYSLGACSLLASLAFMSTSENSKIVFGYFVNLVTILGLLIWISVLITHISFIRARKAQKVPDEALAFKAPLGSCGSWAALISCVTISLTKSVDLFNGNEFPGGFDYVGFITSYLGIPLYLGLLIGYKMATKCKRVRSVEVDLSTGKYEFDIREADNPENVEARGHPQDGPSSWLDRIVKYVK</sequence>
<evidence type="ECO:0000256" key="1">
    <source>
        <dbReference type="ARBA" id="ARBA00004141"/>
    </source>
</evidence>
<dbReference type="Proteomes" id="UP000319663">
    <property type="component" value="Unassembled WGS sequence"/>
</dbReference>
<feature type="transmembrane region" description="Helical" evidence="7">
    <location>
        <begin position="285"/>
        <end position="305"/>
    </location>
</feature>
<dbReference type="PIRSF" id="PIRSF006060">
    <property type="entry name" value="AA_transporter"/>
    <property type="match status" value="1"/>
</dbReference>
<feature type="transmembrane region" description="Helical" evidence="7">
    <location>
        <begin position="340"/>
        <end position="365"/>
    </location>
</feature>
<evidence type="ECO:0000256" key="6">
    <source>
        <dbReference type="SAM" id="MobiDB-lite"/>
    </source>
</evidence>
<dbReference type="GO" id="GO:0015171">
    <property type="term" value="F:amino acid transmembrane transporter activity"/>
    <property type="evidence" value="ECO:0007669"/>
    <property type="project" value="TreeGrafter"/>
</dbReference>
<comment type="caution">
    <text evidence="9">The sequence shown here is derived from an EMBL/GenBank/DDBJ whole genome shotgun (WGS) entry which is preliminary data.</text>
</comment>
<gene>
    <name evidence="9" type="ORF">MPDQ_001773</name>
</gene>
<keyword evidence="2" id="KW-0813">Transport</keyword>
<keyword evidence="10" id="KW-1185">Reference proteome</keyword>
<feature type="region of interest" description="Disordered" evidence="6">
    <location>
        <begin position="1"/>
        <end position="27"/>
    </location>
</feature>
<dbReference type="STRING" id="5098.A0A507R3L7"/>
<evidence type="ECO:0000256" key="5">
    <source>
        <dbReference type="ARBA" id="ARBA00023136"/>
    </source>
</evidence>
<dbReference type="PANTHER" id="PTHR43341">
    <property type="entry name" value="AMINO ACID PERMEASE"/>
    <property type="match status" value="1"/>
</dbReference>
<evidence type="ECO:0000313" key="9">
    <source>
        <dbReference type="EMBL" id="TQB75809.1"/>
    </source>
</evidence>
<evidence type="ECO:0000259" key="8">
    <source>
        <dbReference type="Pfam" id="PF00324"/>
    </source>
</evidence>
<evidence type="ECO:0000256" key="4">
    <source>
        <dbReference type="ARBA" id="ARBA00022989"/>
    </source>
</evidence>
<comment type="subcellular location">
    <subcellularLocation>
        <location evidence="1">Membrane</location>
        <topology evidence="1">Multi-pass membrane protein</topology>
    </subcellularLocation>
</comment>
<accession>A0A507R3L7</accession>
<feature type="transmembrane region" description="Helical" evidence="7">
    <location>
        <begin position="493"/>
        <end position="512"/>
    </location>
</feature>
<reference evidence="9 10" key="1">
    <citation type="submission" date="2019-06" db="EMBL/GenBank/DDBJ databases">
        <title>Wine fermentation using esterase from Monascus purpureus.</title>
        <authorList>
            <person name="Geng C."/>
            <person name="Zhang Y."/>
        </authorList>
    </citation>
    <scope>NUCLEOTIDE SEQUENCE [LARGE SCALE GENOMIC DNA]</scope>
    <source>
        <strain evidence="9">HQ1</strain>
    </source>
</reference>
<proteinExistence type="predicted"/>
<feature type="transmembrane region" description="Helical" evidence="7">
    <location>
        <begin position="450"/>
        <end position="473"/>
    </location>
</feature>